<evidence type="ECO:0000256" key="10">
    <source>
        <dbReference type="ARBA" id="ARBA00023065"/>
    </source>
</evidence>
<dbReference type="InterPro" id="IPR002110">
    <property type="entry name" value="Ankyrin_rpt"/>
</dbReference>
<keyword evidence="7" id="KW-0677">Repeat</keyword>
<keyword evidence="3" id="KW-1003">Cell membrane</keyword>
<keyword evidence="13" id="KW-0040">ANK repeat</keyword>
<keyword evidence="10" id="KW-0406">Ion transport</keyword>
<accession>A0AAV7K2J6</accession>
<evidence type="ECO:0000259" key="17">
    <source>
        <dbReference type="Pfam" id="PF00520"/>
    </source>
</evidence>
<keyword evidence="11 16" id="KW-0472">Membrane</keyword>
<evidence type="ECO:0000256" key="9">
    <source>
        <dbReference type="ARBA" id="ARBA00022989"/>
    </source>
</evidence>
<dbReference type="GO" id="GO:0005262">
    <property type="term" value="F:calcium channel activity"/>
    <property type="evidence" value="ECO:0007669"/>
    <property type="project" value="UniProtKB-KW"/>
</dbReference>
<evidence type="ECO:0000256" key="6">
    <source>
        <dbReference type="ARBA" id="ARBA00022692"/>
    </source>
</evidence>
<organism evidence="18 19">
    <name type="scientific">Oopsacas minuta</name>
    <dbReference type="NCBI Taxonomy" id="111878"/>
    <lineage>
        <taxon>Eukaryota</taxon>
        <taxon>Metazoa</taxon>
        <taxon>Porifera</taxon>
        <taxon>Hexactinellida</taxon>
        <taxon>Hexasterophora</taxon>
        <taxon>Lyssacinosida</taxon>
        <taxon>Leucopsacidae</taxon>
        <taxon>Oopsacas</taxon>
    </lineage>
</organism>
<evidence type="ECO:0000256" key="15">
    <source>
        <dbReference type="SAM" id="MobiDB-lite"/>
    </source>
</evidence>
<evidence type="ECO:0000256" key="12">
    <source>
        <dbReference type="ARBA" id="ARBA00023303"/>
    </source>
</evidence>
<evidence type="ECO:0000256" key="3">
    <source>
        <dbReference type="ARBA" id="ARBA00022475"/>
    </source>
</evidence>
<feature type="domain" description="Ion transport" evidence="17">
    <location>
        <begin position="419"/>
        <end position="693"/>
    </location>
</feature>
<feature type="transmembrane region" description="Helical" evidence="16">
    <location>
        <begin position="447"/>
        <end position="466"/>
    </location>
</feature>
<dbReference type="SMART" id="SM00248">
    <property type="entry name" value="ANK"/>
    <property type="match status" value="5"/>
</dbReference>
<keyword evidence="8" id="KW-0106">Calcium</keyword>
<protein>
    <recommendedName>
        <fullName evidence="17">Ion transport domain-containing protein</fullName>
    </recommendedName>
</protein>
<feature type="repeat" description="ANK" evidence="13">
    <location>
        <begin position="143"/>
        <end position="175"/>
    </location>
</feature>
<feature type="repeat" description="ANK" evidence="13">
    <location>
        <begin position="176"/>
        <end position="209"/>
    </location>
</feature>
<feature type="transmembrane region" description="Helical" evidence="16">
    <location>
        <begin position="540"/>
        <end position="561"/>
    </location>
</feature>
<dbReference type="Pfam" id="PF00520">
    <property type="entry name" value="Ion_trans"/>
    <property type="match status" value="1"/>
</dbReference>
<proteinExistence type="predicted"/>
<dbReference type="AlphaFoldDB" id="A0AAV7K2J6"/>
<dbReference type="InterPro" id="IPR005821">
    <property type="entry name" value="Ion_trans_dom"/>
</dbReference>
<dbReference type="InterPro" id="IPR036770">
    <property type="entry name" value="Ankyrin_rpt-contain_sf"/>
</dbReference>
<keyword evidence="9 16" id="KW-1133">Transmembrane helix</keyword>
<name>A0AAV7K2J6_9METZ</name>
<dbReference type="InterPro" id="IPR024862">
    <property type="entry name" value="TRPV"/>
</dbReference>
<keyword evidence="19" id="KW-1185">Reference proteome</keyword>
<evidence type="ECO:0000256" key="2">
    <source>
        <dbReference type="ARBA" id="ARBA00022448"/>
    </source>
</evidence>
<evidence type="ECO:0000256" key="11">
    <source>
        <dbReference type="ARBA" id="ARBA00023136"/>
    </source>
</evidence>
<dbReference type="PANTHER" id="PTHR10582:SF2">
    <property type="entry name" value="INACTIVE"/>
    <property type="match status" value="1"/>
</dbReference>
<evidence type="ECO:0000256" key="8">
    <source>
        <dbReference type="ARBA" id="ARBA00022837"/>
    </source>
</evidence>
<gene>
    <name evidence="18" type="ORF">LOD99_2818</name>
</gene>
<evidence type="ECO:0000256" key="4">
    <source>
        <dbReference type="ARBA" id="ARBA00022568"/>
    </source>
</evidence>
<dbReference type="Pfam" id="PF12796">
    <property type="entry name" value="Ank_2"/>
    <property type="match status" value="1"/>
</dbReference>
<feature type="transmembrane region" description="Helical" evidence="16">
    <location>
        <begin position="664"/>
        <end position="683"/>
    </location>
</feature>
<evidence type="ECO:0000256" key="5">
    <source>
        <dbReference type="ARBA" id="ARBA00022673"/>
    </source>
</evidence>
<evidence type="ECO:0000256" key="14">
    <source>
        <dbReference type="SAM" id="Coils"/>
    </source>
</evidence>
<dbReference type="Gene3D" id="1.25.40.20">
    <property type="entry name" value="Ankyrin repeat-containing domain"/>
    <property type="match status" value="2"/>
</dbReference>
<keyword evidence="5" id="KW-0107">Calcium channel</keyword>
<keyword evidence="4" id="KW-0109">Calcium transport</keyword>
<feature type="coiled-coil region" evidence="14">
    <location>
        <begin position="755"/>
        <end position="782"/>
    </location>
</feature>
<dbReference type="Pfam" id="PF00023">
    <property type="entry name" value="Ank"/>
    <property type="match status" value="1"/>
</dbReference>
<evidence type="ECO:0000256" key="16">
    <source>
        <dbReference type="SAM" id="Phobius"/>
    </source>
</evidence>
<reference evidence="18 19" key="1">
    <citation type="journal article" date="2023" name="BMC Biol.">
        <title>The compact genome of the sponge Oopsacas minuta (Hexactinellida) is lacking key metazoan core genes.</title>
        <authorList>
            <person name="Santini S."/>
            <person name="Schenkelaars Q."/>
            <person name="Jourda C."/>
            <person name="Duchesne M."/>
            <person name="Belahbib H."/>
            <person name="Rocher C."/>
            <person name="Selva M."/>
            <person name="Riesgo A."/>
            <person name="Vervoort M."/>
            <person name="Leys S.P."/>
            <person name="Kodjabachian L."/>
            <person name="Le Bivic A."/>
            <person name="Borchiellini C."/>
            <person name="Claverie J.M."/>
            <person name="Renard E."/>
        </authorList>
    </citation>
    <scope>NUCLEOTIDE SEQUENCE [LARGE SCALE GENOMIC DNA]</scope>
    <source>
        <strain evidence="18">SPO-2</strain>
    </source>
</reference>
<keyword evidence="2" id="KW-0813">Transport</keyword>
<dbReference type="PROSITE" id="PS50088">
    <property type="entry name" value="ANK_REPEAT"/>
    <property type="match status" value="4"/>
</dbReference>
<dbReference type="GO" id="GO:0005886">
    <property type="term" value="C:plasma membrane"/>
    <property type="evidence" value="ECO:0007669"/>
    <property type="project" value="UniProtKB-SubCell"/>
</dbReference>
<evidence type="ECO:0000256" key="13">
    <source>
        <dbReference type="PROSITE-ProRule" id="PRU00023"/>
    </source>
</evidence>
<dbReference type="EMBL" id="JAKMXF010000221">
    <property type="protein sequence ID" value="KAI6654939.1"/>
    <property type="molecule type" value="Genomic_DNA"/>
</dbReference>
<evidence type="ECO:0000256" key="1">
    <source>
        <dbReference type="ARBA" id="ARBA00004651"/>
    </source>
</evidence>
<keyword evidence="12" id="KW-0407">Ion channel</keyword>
<feature type="compositionally biased region" description="Basic and acidic residues" evidence="15">
    <location>
        <begin position="1"/>
        <end position="10"/>
    </location>
</feature>
<comment type="subcellular location">
    <subcellularLocation>
        <location evidence="1">Cell membrane</location>
        <topology evidence="1">Multi-pass membrane protein</topology>
    </subcellularLocation>
</comment>
<feature type="transmembrane region" description="Helical" evidence="16">
    <location>
        <begin position="582"/>
        <end position="605"/>
    </location>
</feature>
<feature type="transmembrane region" description="Helical" evidence="16">
    <location>
        <begin position="516"/>
        <end position="534"/>
    </location>
</feature>
<evidence type="ECO:0000256" key="7">
    <source>
        <dbReference type="ARBA" id="ARBA00022737"/>
    </source>
</evidence>
<evidence type="ECO:0000313" key="18">
    <source>
        <dbReference type="EMBL" id="KAI6654939.1"/>
    </source>
</evidence>
<dbReference type="GO" id="GO:0098703">
    <property type="term" value="P:calcium ion import across plasma membrane"/>
    <property type="evidence" value="ECO:0007669"/>
    <property type="project" value="TreeGrafter"/>
</dbReference>
<feature type="region of interest" description="Disordered" evidence="15">
    <location>
        <begin position="1"/>
        <end position="22"/>
    </location>
</feature>
<dbReference type="PANTHER" id="PTHR10582">
    <property type="entry name" value="TRANSIENT RECEPTOR POTENTIAL ION CHANNEL PROTEIN"/>
    <property type="match status" value="1"/>
</dbReference>
<evidence type="ECO:0000313" key="19">
    <source>
        <dbReference type="Proteomes" id="UP001165289"/>
    </source>
</evidence>
<keyword evidence="6 16" id="KW-0812">Transmembrane</keyword>
<feature type="repeat" description="ANK" evidence="13">
    <location>
        <begin position="210"/>
        <end position="242"/>
    </location>
</feature>
<dbReference type="PROSITE" id="PS50297">
    <property type="entry name" value="ANK_REP_REGION"/>
    <property type="match status" value="3"/>
</dbReference>
<comment type="caution">
    <text evidence="18">The sequence shown here is derived from an EMBL/GenBank/DDBJ whole genome shotgun (WGS) entry which is preliminary data.</text>
</comment>
<feature type="repeat" description="ANK" evidence="13">
    <location>
        <begin position="243"/>
        <end position="275"/>
    </location>
</feature>
<dbReference type="SUPFAM" id="SSF48403">
    <property type="entry name" value="Ankyrin repeat"/>
    <property type="match status" value="1"/>
</dbReference>
<keyword evidence="14" id="KW-0175">Coiled coil</keyword>
<feature type="transmembrane region" description="Helical" evidence="16">
    <location>
        <begin position="411"/>
        <end position="435"/>
    </location>
</feature>
<sequence length="809" mass="91509">MAREDRDRLKVPPIENIGMTGKTSPLLLRKKYKGGEVEKEEDRRAKHMKRMTEQFTPYKLGQRPSYHDSMESVNSAVSHARSVRASSYEVRDMTSILSSWSTPIHQAAEEGRNDQLNLLLEYPDLDVNIQTKIYNDYEGIIVVHNTPLHLAAANAHPGAVTLLLKYGARVDIQNADGSTPLHVAVANGVPLEIVHSLVKVGSALGIKDNKGRTSLFTAAEEGWSNIVPVLVSGGENIEETDITGETPLIIATRNGFSNTIKVLIESGASIFTRDKQGKNALGYALEVNEKTIQDEQVFDLVLSGMLREESEANALKQLHSLLRKYHKLHLKKCITCLLNRIPTLKARKVIIRSSYLENDSKGAKPTDKDFSYIHGIALQMLAETEDHDLAYHPTVRVIVDKKMSKIGNYYLFFEILYFIFFLFSLFFILTTAVTSENPLIYSAPIDFIRGVFEVLVALFWIYSLLLEIAEIIGEVRHVYQRILANSLDKNNIELENSIGTIAKQVAKLYLREPYNYFDISGLILLFLILPMRIADISFQWIFASLAVIIHFLRFIKVIRLLPGFGTYVHTITLIIIKDVPKFAVVSCMIMLVSSEAFFLALRAPYGPSVPPKNSTLEVVTGEEGIGMFNQFYWTYLLFIRLLLQGENVLEGNYLFNQLNWLDATIYLITLILVIVVLLNIFIAQVTDTYAIAKGKSQRIVSYYRLKFVVRVLGRSFGTALARYGYLGEIIMKSNEWKEYQEENATDQISDLKILLSQQQTSIEQIKQSLSRMKSEIVGERREYTPEGEGVVCEQDIEGSYEDTQPHTSV</sequence>
<dbReference type="Proteomes" id="UP001165289">
    <property type="component" value="Unassembled WGS sequence"/>
</dbReference>